<dbReference type="SMART" id="SM00397">
    <property type="entry name" value="t_SNARE"/>
    <property type="match status" value="1"/>
</dbReference>
<dbReference type="GO" id="GO:0005484">
    <property type="term" value="F:SNAP receptor activity"/>
    <property type="evidence" value="ECO:0007669"/>
    <property type="project" value="TreeGrafter"/>
</dbReference>
<comment type="function">
    <text evidence="10">Vesicle trafficking protein that functions in the early secretory pathway, possibly by mediating retrograde transport from cis-Golgi membranes to the ER.</text>
</comment>
<name>A0A8B9N8M4_9AVES</name>
<feature type="region of interest" description="Disordered" evidence="13">
    <location>
        <begin position="1"/>
        <end position="49"/>
    </location>
</feature>
<feature type="coiled-coil region" evidence="12">
    <location>
        <begin position="250"/>
        <end position="277"/>
    </location>
</feature>
<dbReference type="InterPro" id="IPR041875">
    <property type="entry name" value="Syntaxin-8_SNARE"/>
</dbReference>
<evidence type="ECO:0000256" key="5">
    <source>
        <dbReference type="ARBA" id="ARBA00022692"/>
    </source>
</evidence>
<dbReference type="Proteomes" id="UP000694541">
    <property type="component" value="Unplaced"/>
</dbReference>
<keyword evidence="4" id="KW-0597">Phosphoprotein</keyword>
<dbReference type="Ensembl" id="ENSANIT00000019411.1">
    <property type="protein sequence ID" value="ENSANIP00000018783.1"/>
    <property type="gene ID" value="ENSANIG00000012762.1"/>
</dbReference>
<keyword evidence="9" id="KW-0472">Membrane</keyword>
<evidence type="ECO:0000256" key="13">
    <source>
        <dbReference type="SAM" id="MobiDB-lite"/>
    </source>
</evidence>
<feature type="region of interest" description="Disordered" evidence="13">
    <location>
        <begin position="77"/>
        <end position="154"/>
    </location>
</feature>
<feature type="compositionally biased region" description="Pro residues" evidence="13">
    <location>
        <begin position="21"/>
        <end position="49"/>
    </location>
</feature>
<evidence type="ECO:0000256" key="10">
    <source>
        <dbReference type="ARBA" id="ARBA00055629"/>
    </source>
</evidence>
<evidence type="ECO:0000256" key="11">
    <source>
        <dbReference type="ARBA" id="ARBA00072662"/>
    </source>
</evidence>
<dbReference type="InterPro" id="IPR000727">
    <property type="entry name" value="T_SNARE_dom"/>
</dbReference>
<evidence type="ECO:0000256" key="1">
    <source>
        <dbReference type="ARBA" id="ARBA00004211"/>
    </source>
</evidence>
<reference evidence="15" key="2">
    <citation type="submission" date="2025-09" db="UniProtKB">
        <authorList>
            <consortium name="Ensembl"/>
        </authorList>
    </citation>
    <scope>IDENTIFICATION</scope>
</reference>
<feature type="compositionally biased region" description="Basic residues" evidence="13">
    <location>
        <begin position="96"/>
        <end position="107"/>
    </location>
</feature>
<dbReference type="PANTHER" id="PTHR19957:SF124">
    <property type="entry name" value="SYNTAXIN-8"/>
    <property type="match status" value="1"/>
</dbReference>
<evidence type="ECO:0000313" key="15">
    <source>
        <dbReference type="Ensembl" id="ENSANIP00000018783.1"/>
    </source>
</evidence>
<keyword evidence="6" id="KW-0832">Ubl conjugation</keyword>
<evidence type="ECO:0000256" key="3">
    <source>
        <dbReference type="ARBA" id="ARBA00022448"/>
    </source>
</evidence>
<evidence type="ECO:0000256" key="2">
    <source>
        <dbReference type="ARBA" id="ARBA00009063"/>
    </source>
</evidence>
<reference evidence="15" key="1">
    <citation type="submission" date="2025-08" db="UniProtKB">
        <authorList>
            <consortium name="Ensembl"/>
        </authorList>
    </citation>
    <scope>IDENTIFICATION</scope>
</reference>
<dbReference type="SUPFAM" id="SSF58038">
    <property type="entry name" value="SNARE fusion complex"/>
    <property type="match status" value="1"/>
</dbReference>
<evidence type="ECO:0000259" key="14">
    <source>
        <dbReference type="PROSITE" id="PS50192"/>
    </source>
</evidence>
<protein>
    <recommendedName>
        <fullName evidence="11">Syntaxin-8</fullName>
    </recommendedName>
</protein>
<keyword evidence="16" id="KW-1185">Reference proteome</keyword>
<dbReference type="CDD" id="cd15852">
    <property type="entry name" value="SNARE_Syntaxin8"/>
    <property type="match status" value="1"/>
</dbReference>
<dbReference type="GO" id="GO:0005770">
    <property type="term" value="C:late endosome"/>
    <property type="evidence" value="ECO:0007669"/>
    <property type="project" value="UniProtKB-ARBA"/>
</dbReference>
<accession>A0A8B9N8M4</accession>
<dbReference type="InterPro" id="IPR045242">
    <property type="entry name" value="Syntaxin"/>
</dbReference>
<dbReference type="PROSITE" id="PS50192">
    <property type="entry name" value="T_SNARE"/>
    <property type="match status" value="1"/>
</dbReference>
<organism evidence="15 16">
    <name type="scientific">Accipiter nisus</name>
    <name type="common">Eurasian sparrowhawk</name>
    <dbReference type="NCBI Taxonomy" id="211598"/>
    <lineage>
        <taxon>Eukaryota</taxon>
        <taxon>Metazoa</taxon>
        <taxon>Chordata</taxon>
        <taxon>Craniata</taxon>
        <taxon>Vertebrata</taxon>
        <taxon>Euteleostomi</taxon>
        <taxon>Archelosauria</taxon>
        <taxon>Archosauria</taxon>
        <taxon>Dinosauria</taxon>
        <taxon>Saurischia</taxon>
        <taxon>Theropoda</taxon>
        <taxon>Coelurosauria</taxon>
        <taxon>Aves</taxon>
        <taxon>Neognathae</taxon>
        <taxon>Neoaves</taxon>
        <taxon>Telluraves</taxon>
        <taxon>Accipitrimorphae</taxon>
        <taxon>Accipitriformes</taxon>
        <taxon>Accipitridae</taxon>
        <taxon>Accipitrinae</taxon>
        <taxon>Accipiter</taxon>
    </lineage>
</organism>
<dbReference type="GO" id="GO:0006906">
    <property type="term" value="P:vesicle fusion"/>
    <property type="evidence" value="ECO:0007669"/>
    <property type="project" value="TreeGrafter"/>
</dbReference>
<keyword evidence="5" id="KW-0812">Transmembrane</keyword>
<evidence type="ECO:0000256" key="12">
    <source>
        <dbReference type="SAM" id="Coils"/>
    </source>
</evidence>
<dbReference type="GO" id="GO:0031201">
    <property type="term" value="C:SNARE complex"/>
    <property type="evidence" value="ECO:0007669"/>
    <property type="project" value="TreeGrafter"/>
</dbReference>
<dbReference type="GO" id="GO:0000149">
    <property type="term" value="F:SNARE binding"/>
    <property type="evidence" value="ECO:0007669"/>
    <property type="project" value="TreeGrafter"/>
</dbReference>
<dbReference type="AlphaFoldDB" id="A0A8B9N8M4"/>
<feature type="compositionally biased region" description="Basic residues" evidence="13">
    <location>
        <begin position="122"/>
        <end position="131"/>
    </location>
</feature>
<proteinExistence type="inferred from homology"/>
<evidence type="ECO:0000256" key="8">
    <source>
        <dbReference type="ARBA" id="ARBA00023054"/>
    </source>
</evidence>
<comment type="subcellular location">
    <subcellularLocation>
        <location evidence="1">Membrane</location>
        <topology evidence="1">Single-pass type IV membrane protein</topology>
    </subcellularLocation>
</comment>
<dbReference type="GO" id="GO:0048278">
    <property type="term" value="P:vesicle docking"/>
    <property type="evidence" value="ECO:0007669"/>
    <property type="project" value="TreeGrafter"/>
</dbReference>
<evidence type="ECO:0000313" key="16">
    <source>
        <dbReference type="Proteomes" id="UP000694541"/>
    </source>
</evidence>
<evidence type="ECO:0000256" key="9">
    <source>
        <dbReference type="ARBA" id="ARBA00023136"/>
    </source>
</evidence>
<keyword evidence="7" id="KW-1133">Transmembrane helix</keyword>
<evidence type="ECO:0000256" key="7">
    <source>
        <dbReference type="ARBA" id="ARBA00022989"/>
    </source>
</evidence>
<keyword evidence="3" id="KW-0813">Transport</keyword>
<feature type="domain" description="T-SNARE coiled-coil homology" evidence="14">
    <location>
        <begin position="219"/>
        <end position="281"/>
    </location>
</feature>
<evidence type="ECO:0000256" key="6">
    <source>
        <dbReference type="ARBA" id="ARBA00022843"/>
    </source>
</evidence>
<evidence type="ECO:0000256" key="4">
    <source>
        <dbReference type="ARBA" id="ARBA00022553"/>
    </source>
</evidence>
<sequence length="300" mass="33423">CTHAPGTHTPCTHAPLHHSPRPTPPHPTPPHLSRPVPSRPVPFPSLPFPSLPFPSLPFPSLPFPSLPFPSLPSTLRLRTAGFGPPRAPSSADPSRKRGGSSGRRRPWLRTPGSRCTVPPARSPRRSRRKSRSVTAAKGTGRVRPSTQLEGDRRQNLVDDLLTRQKQLQASYKNEGTEPDVIRSSLMTGGVKRGVTNPWLLEESEETRGLGFDDLRQQQRRIIEEQDAGLDALSSIISRQKQMGQEIGNELDEQNEIIDDLTNLVENTDDKLRNQTRHVKLVDKKSTSCGRKWLEHNPVIK</sequence>
<dbReference type="FunFam" id="1.20.5.110:FF:000036">
    <property type="entry name" value="Putative Syntaxin-8"/>
    <property type="match status" value="1"/>
</dbReference>
<dbReference type="PANTHER" id="PTHR19957">
    <property type="entry name" value="SYNTAXIN"/>
    <property type="match status" value="1"/>
</dbReference>
<keyword evidence="8 12" id="KW-0175">Coiled coil</keyword>
<dbReference type="GO" id="GO:0006886">
    <property type="term" value="P:intracellular protein transport"/>
    <property type="evidence" value="ECO:0007669"/>
    <property type="project" value="TreeGrafter"/>
</dbReference>
<comment type="similarity">
    <text evidence="2">Belongs to the syntaxin family.</text>
</comment>
<dbReference type="Gene3D" id="1.20.5.110">
    <property type="match status" value="1"/>
</dbReference>